<dbReference type="EC" id="2.1.1.-" evidence="1"/>
<evidence type="ECO:0000313" key="1">
    <source>
        <dbReference type="EMBL" id="MFD1374564.1"/>
    </source>
</evidence>
<accession>A0ABW4AVB1</accession>
<dbReference type="Gene3D" id="3.40.50.150">
    <property type="entry name" value="Vaccinia Virus protein VP39"/>
    <property type="match status" value="1"/>
</dbReference>
<comment type="caution">
    <text evidence="1">The sequence shown here is derived from an EMBL/GenBank/DDBJ whole genome shotgun (WGS) entry which is preliminary data.</text>
</comment>
<name>A0ABW4AVB1_9ACTN</name>
<proteinExistence type="predicted"/>
<keyword evidence="1" id="KW-0808">Transferase</keyword>
<dbReference type="InterPro" id="IPR029063">
    <property type="entry name" value="SAM-dependent_MTases_sf"/>
</dbReference>
<keyword evidence="2" id="KW-1185">Reference proteome</keyword>
<dbReference type="GO" id="GO:0032259">
    <property type="term" value="P:methylation"/>
    <property type="evidence" value="ECO:0007669"/>
    <property type="project" value="UniProtKB-KW"/>
</dbReference>
<reference evidence="2" key="1">
    <citation type="journal article" date="2019" name="Int. J. Syst. Evol. Microbiol.">
        <title>The Global Catalogue of Microorganisms (GCM) 10K type strain sequencing project: providing services to taxonomists for standard genome sequencing and annotation.</title>
        <authorList>
            <consortium name="The Broad Institute Genomics Platform"/>
            <consortium name="The Broad Institute Genome Sequencing Center for Infectious Disease"/>
            <person name="Wu L."/>
            <person name="Ma J."/>
        </authorList>
    </citation>
    <scope>NUCLEOTIDE SEQUENCE [LARGE SCALE GENOMIC DNA]</scope>
    <source>
        <strain evidence="2">CCM 7526</strain>
    </source>
</reference>
<dbReference type="EMBL" id="JBHTMK010000085">
    <property type="protein sequence ID" value="MFD1374564.1"/>
    <property type="molecule type" value="Genomic_DNA"/>
</dbReference>
<protein>
    <submittedName>
        <fullName evidence="1">SAM-dependent methyltransferase</fullName>
        <ecNumber evidence="1">2.1.1.-</ecNumber>
    </submittedName>
</protein>
<dbReference type="Proteomes" id="UP001597183">
    <property type="component" value="Unassembled WGS sequence"/>
</dbReference>
<keyword evidence="1" id="KW-0489">Methyltransferase</keyword>
<dbReference type="InterPro" id="IPR006764">
    <property type="entry name" value="SAM_dep_MeTrfase_SAV2177_type"/>
</dbReference>
<sequence length="87" mass="9605">MSRDEAVGTSEQVPAGLDISVPHSARMYDWWIGGKDNFAVDREMGARFAQAIPEMARENRAFIECLPWKPLALAVGRKRDLCGAGRG</sequence>
<evidence type="ECO:0000313" key="2">
    <source>
        <dbReference type="Proteomes" id="UP001597183"/>
    </source>
</evidence>
<dbReference type="RefSeq" id="WP_317795639.1">
    <property type="nucleotide sequence ID" value="NZ_AP028461.1"/>
</dbReference>
<gene>
    <name evidence="1" type="ORF">ACFQ5G_55325</name>
</gene>
<dbReference type="Pfam" id="PF04672">
    <property type="entry name" value="Methyltransf_19"/>
    <property type="match status" value="1"/>
</dbReference>
<dbReference type="GO" id="GO:0008168">
    <property type="term" value="F:methyltransferase activity"/>
    <property type="evidence" value="ECO:0007669"/>
    <property type="project" value="UniProtKB-KW"/>
</dbReference>
<organism evidence="1 2">
    <name type="scientific">Actinoplanes sichuanensis</name>
    <dbReference type="NCBI Taxonomy" id="512349"/>
    <lineage>
        <taxon>Bacteria</taxon>
        <taxon>Bacillati</taxon>
        <taxon>Actinomycetota</taxon>
        <taxon>Actinomycetes</taxon>
        <taxon>Micromonosporales</taxon>
        <taxon>Micromonosporaceae</taxon>
        <taxon>Actinoplanes</taxon>
    </lineage>
</organism>